<accession>A0AAD5X3D1</accession>
<dbReference type="Proteomes" id="UP001212841">
    <property type="component" value="Unassembled WGS sequence"/>
</dbReference>
<keyword evidence="3" id="KW-1185">Reference proteome</keyword>
<sequence>MNALTTHLRPLLSTTRFIRPQQLTPFLTRSYTHAPASDRLSIDELKGRITEGGNTTGAKGGRSVIVDICTNNEQSQAAEKAASYRLSVEDFRAALDSQANTSDETSMPRFQYSQSQNNHYVEVYLESSKSSSLQNEIRRRGVDIQSKDNKANPLDKEGMDYGAANKDVSKGTGSGQPLNL</sequence>
<reference evidence="2" key="1">
    <citation type="submission" date="2020-05" db="EMBL/GenBank/DDBJ databases">
        <title>Phylogenomic resolution of chytrid fungi.</title>
        <authorList>
            <person name="Stajich J.E."/>
            <person name="Amses K."/>
            <person name="Simmons R."/>
            <person name="Seto K."/>
            <person name="Myers J."/>
            <person name="Bonds A."/>
            <person name="Quandt C.A."/>
            <person name="Barry K."/>
            <person name="Liu P."/>
            <person name="Grigoriev I."/>
            <person name="Longcore J.E."/>
            <person name="James T.Y."/>
        </authorList>
    </citation>
    <scope>NUCLEOTIDE SEQUENCE</scope>
    <source>
        <strain evidence="2">JEL0318</strain>
    </source>
</reference>
<evidence type="ECO:0000256" key="1">
    <source>
        <dbReference type="SAM" id="MobiDB-lite"/>
    </source>
</evidence>
<feature type="region of interest" description="Disordered" evidence="1">
    <location>
        <begin position="132"/>
        <end position="180"/>
    </location>
</feature>
<feature type="compositionally biased region" description="Basic and acidic residues" evidence="1">
    <location>
        <begin position="136"/>
        <end position="159"/>
    </location>
</feature>
<dbReference type="AlphaFoldDB" id="A0AAD5X3D1"/>
<organism evidence="2 3">
    <name type="scientific">Rhizophlyctis rosea</name>
    <dbReference type="NCBI Taxonomy" id="64517"/>
    <lineage>
        <taxon>Eukaryota</taxon>
        <taxon>Fungi</taxon>
        <taxon>Fungi incertae sedis</taxon>
        <taxon>Chytridiomycota</taxon>
        <taxon>Chytridiomycota incertae sedis</taxon>
        <taxon>Chytridiomycetes</taxon>
        <taxon>Rhizophlyctidales</taxon>
        <taxon>Rhizophlyctidaceae</taxon>
        <taxon>Rhizophlyctis</taxon>
    </lineage>
</organism>
<protein>
    <submittedName>
        <fullName evidence="2">Uncharacterized protein</fullName>
    </submittedName>
</protein>
<comment type="caution">
    <text evidence="2">The sequence shown here is derived from an EMBL/GenBank/DDBJ whole genome shotgun (WGS) entry which is preliminary data.</text>
</comment>
<proteinExistence type="predicted"/>
<gene>
    <name evidence="2" type="ORF">HK097_010113</name>
</gene>
<name>A0AAD5X3D1_9FUNG</name>
<evidence type="ECO:0000313" key="2">
    <source>
        <dbReference type="EMBL" id="KAJ3048894.1"/>
    </source>
</evidence>
<evidence type="ECO:0000313" key="3">
    <source>
        <dbReference type="Proteomes" id="UP001212841"/>
    </source>
</evidence>
<dbReference type="EMBL" id="JADGJD010000722">
    <property type="protein sequence ID" value="KAJ3048894.1"/>
    <property type="molecule type" value="Genomic_DNA"/>
</dbReference>